<keyword evidence="10" id="KW-1185">Reference proteome</keyword>
<dbReference type="PANTHER" id="PTHR34390">
    <property type="entry name" value="UPF0442 PROTEIN YJJB-RELATED"/>
    <property type="match status" value="1"/>
</dbReference>
<keyword evidence="5 7" id="KW-0472">Membrane</keyword>
<dbReference type="Pfam" id="PF06738">
    <property type="entry name" value="ThrE"/>
    <property type="match status" value="1"/>
</dbReference>
<evidence type="ECO:0000256" key="7">
    <source>
        <dbReference type="SAM" id="Phobius"/>
    </source>
</evidence>
<keyword evidence="4 7" id="KW-1133">Transmembrane helix</keyword>
<evidence type="ECO:0000256" key="6">
    <source>
        <dbReference type="ARBA" id="ARBA00034125"/>
    </source>
</evidence>
<sequence>MDICLLAGRIMLQNGAETYRVEDTMIRMANARGVDAQSFVTPTGIIFSIDGEDKTRLIRVSERAIDLQKITRVNTVSRAFCSDKLSIEEAYEKLTEIAASRHAYPIWLQIVTAALASGCFLIMFNGPWSDFASAFVCGAIGFSCALYFHRLTRFKFFAEFLAALALGLASFVLVRIGAGQSQSTIIIGSVMPLVPGVLITNAVRDLMAGHLVSGMSKGIEALLTALAIGGGIAASLFLVAS</sequence>
<feature type="transmembrane region" description="Helical" evidence="7">
    <location>
        <begin position="219"/>
        <end position="240"/>
    </location>
</feature>
<evidence type="ECO:0000256" key="2">
    <source>
        <dbReference type="ARBA" id="ARBA00022475"/>
    </source>
</evidence>
<dbReference type="EMBL" id="LJCO01000082">
    <property type="protein sequence ID" value="KPV42184.1"/>
    <property type="molecule type" value="Genomic_DNA"/>
</dbReference>
<protein>
    <recommendedName>
        <fullName evidence="8">Threonine/serine exporter-like N-terminal domain-containing protein</fullName>
    </recommendedName>
</protein>
<feature type="transmembrane region" description="Helical" evidence="7">
    <location>
        <begin position="106"/>
        <end position="125"/>
    </location>
</feature>
<dbReference type="STRING" id="471514.AN477_18885"/>
<evidence type="ECO:0000313" key="9">
    <source>
        <dbReference type="EMBL" id="KPV42184.1"/>
    </source>
</evidence>
<evidence type="ECO:0000256" key="5">
    <source>
        <dbReference type="ARBA" id="ARBA00023136"/>
    </source>
</evidence>
<feature type="domain" description="Threonine/serine exporter-like N-terminal" evidence="8">
    <location>
        <begin position="2"/>
        <end position="238"/>
    </location>
</feature>
<dbReference type="OrthoDB" id="9813917at2"/>
<proteinExistence type="inferred from homology"/>
<evidence type="ECO:0000259" key="8">
    <source>
        <dbReference type="Pfam" id="PF06738"/>
    </source>
</evidence>
<dbReference type="InterPro" id="IPR050539">
    <property type="entry name" value="ThrE_Dicarb/AminoAcid_Exp"/>
</dbReference>
<name>A0A0P9ETK5_9BACL</name>
<evidence type="ECO:0000256" key="4">
    <source>
        <dbReference type="ARBA" id="ARBA00022989"/>
    </source>
</evidence>
<evidence type="ECO:0000256" key="1">
    <source>
        <dbReference type="ARBA" id="ARBA00004651"/>
    </source>
</evidence>
<feature type="transmembrane region" description="Helical" evidence="7">
    <location>
        <begin position="160"/>
        <end position="178"/>
    </location>
</feature>
<comment type="similarity">
    <text evidence="6">Belongs to the ThrE exporter (TC 2.A.79) family.</text>
</comment>
<dbReference type="AlphaFoldDB" id="A0A0P9ETK5"/>
<dbReference type="GO" id="GO:0022857">
    <property type="term" value="F:transmembrane transporter activity"/>
    <property type="evidence" value="ECO:0007669"/>
    <property type="project" value="InterPro"/>
</dbReference>
<organism evidence="9 10">
    <name type="scientific">Alicyclobacillus ferrooxydans</name>
    <dbReference type="NCBI Taxonomy" id="471514"/>
    <lineage>
        <taxon>Bacteria</taxon>
        <taxon>Bacillati</taxon>
        <taxon>Bacillota</taxon>
        <taxon>Bacilli</taxon>
        <taxon>Bacillales</taxon>
        <taxon>Alicyclobacillaceae</taxon>
        <taxon>Alicyclobacillus</taxon>
    </lineage>
</organism>
<accession>A0A0P9ETK5</accession>
<evidence type="ECO:0000313" key="10">
    <source>
        <dbReference type="Proteomes" id="UP000050482"/>
    </source>
</evidence>
<dbReference type="GO" id="GO:0005886">
    <property type="term" value="C:plasma membrane"/>
    <property type="evidence" value="ECO:0007669"/>
    <property type="project" value="UniProtKB-SubCell"/>
</dbReference>
<evidence type="ECO:0000256" key="3">
    <source>
        <dbReference type="ARBA" id="ARBA00022692"/>
    </source>
</evidence>
<dbReference type="Proteomes" id="UP000050482">
    <property type="component" value="Unassembled WGS sequence"/>
</dbReference>
<reference evidence="9 10" key="1">
    <citation type="submission" date="2015-09" db="EMBL/GenBank/DDBJ databases">
        <title>Draft genome sequence of Alicyclobacillus ferrooxydans DSM 22381.</title>
        <authorList>
            <person name="Hemp J."/>
        </authorList>
    </citation>
    <scope>NUCLEOTIDE SEQUENCE [LARGE SCALE GENOMIC DNA]</scope>
    <source>
        <strain evidence="9 10">TC-34</strain>
    </source>
</reference>
<dbReference type="InterPro" id="IPR010619">
    <property type="entry name" value="ThrE-like_N"/>
</dbReference>
<dbReference type="PATRIC" id="fig|471514.4.peg.1462"/>
<dbReference type="GO" id="GO:0015744">
    <property type="term" value="P:succinate transport"/>
    <property type="evidence" value="ECO:0007669"/>
    <property type="project" value="TreeGrafter"/>
</dbReference>
<feature type="transmembrane region" description="Helical" evidence="7">
    <location>
        <begin position="184"/>
        <end position="207"/>
    </location>
</feature>
<keyword evidence="2" id="KW-1003">Cell membrane</keyword>
<gene>
    <name evidence="9" type="ORF">AN477_18885</name>
</gene>
<dbReference type="PANTHER" id="PTHR34390:SF2">
    <property type="entry name" value="SUCCINATE TRANSPORTER SUBUNIT YJJP-RELATED"/>
    <property type="match status" value="1"/>
</dbReference>
<keyword evidence="3 7" id="KW-0812">Transmembrane</keyword>
<comment type="subcellular location">
    <subcellularLocation>
        <location evidence="1">Cell membrane</location>
        <topology evidence="1">Multi-pass membrane protein</topology>
    </subcellularLocation>
</comment>
<comment type="caution">
    <text evidence="9">The sequence shown here is derived from an EMBL/GenBank/DDBJ whole genome shotgun (WGS) entry which is preliminary data.</text>
</comment>